<dbReference type="STRING" id="56780.SYN_01863"/>
<evidence type="ECO:0000313" key="4">
    <source>
        <dbReference type="Proteomes" id="UP000001933"/>
    </source>
</evidence>
<dbReference type="InParanoid" id="Q2LTZ2"/>
<evidence type="ECO:0000256" key="2">
    <source>
        <dbReference type="SAM" id="Phobius"/>
    </source>
</evidence>
<dbReference type="KEGG" id="sat:SYN_01863"/>
<keyword evidence="4" id="KW-1185">Reference proteome</keyword>
<dbReference type="EMBL" id="CP000252">
    <property type="protein sequence ID" value="ABC77555.1"/>
    <property type="molecule type" value="Genomic_DNA"/>
</dbReference>
<dbReference type="eggNOG" id="COG2433">
    <property type="taxonomic scope" value="Bacteria"/>
</dbReference>
<name>Q2LTZ2_SYNAS</name>
<dbReference type="Pfam" id="PF03743">
    <property type="entry name" value="TrbI"/>
    <property type="match status" value="1"/>
</dbReference>
<gene>
    <name evidence="3" type="ORF">SYN_01863</name>
</gene>
<evidence type="ECO:0000313" key="3">
    <source>
        <dbReference type="EMBL" id="ABC77555.1"/>
    </source>
</evidence>
<organism evidence="3 4">
    <name type="scientific">Syntrophus aciditrophicus (strain SB)</name>
    <dbReference type="NCBI Taxonomy" id="56780"/>
    <lineage>
        <taxon>Bacteria</taxon>
        <taxon>Pseudomonadati</taxon>
        <taxon>Thermodesulfobacteriota</taxon>
        <taxon>Syntrophia</taxon>
        <taxon>Syntrophales</taxon>
        <taxon>Syntrophaceae</taxon>
        <taxon>Syntrophus</taxon>
    </lineage>
</organism>
<feature type="compositionally biased region" description="Basic and acidic residues" evidence="1">
    <location>
        <begin position="168"/>
        <end position="180"/>
    </location>
</feature>
<keyword evidence="2" id="KW-0812">Transmembrane</keyword>
<protein>
    <submittedName>
        <fullName evidence="3">Pilus assembly protein</fullName>
    </submittedName>
</protein>
<dbReference type="AlphaFoldDB" id="Q2LTZ2"/>
<evidence type="ECO:0000256" key="1">
    <source>
        <dbReference type="SAM" id="MobiDB-lite"/>
    </source>
</evidence>
<feature type="transmembrane region" description="Helical" evidence="2">
    <location>
        <begin position="20"/>
        <end position="39"/>
    </location>
</feature>
<dbReference type="InterPro" id="IPR005498">
    <property type="entry name" value="T4SS_VirB10/TraB/TrbI"/>
</dbReference>
<feature type="region of interest" description="Disordered" evidence="1">
    <location>
        <begin position="98"/>
        <end position="180"/>
    </location>
</feature>
<keyword evidence="2" id="KW-1133">Transmembrane helix</keyword>
<feature type="compositionally biased region" description="Pro residues" evidence="1">
    <location>
        <begin position="126"/>
        <end position="135"/>
    </location>
</feature>
<dbReference type="Proteomes" id="UP000001933">
    <property type="component" value="Chromosome"/>
</dbReference>
<dbReference type="RefSeq" id="WP_011417577.1">
    <property type="nucleotide sequence ID" value="NC_007759.1"/>
</dbReference>
<reference evidence="3 4" key="1">
    <citation type="journal article" date="2007" name="Proc. Natl. Acad. Sci. U.S.A.">
        <title>The genome of Syntrophus aciditrophicus: life at the thermodynamic limit of microbial growth.</title>
        <authorList>
            <person name="McInerney M.J."/>
            <person name="Rohlin L."/>
            <person name="Mouttaki H."/>
            <person name="Kim U."/>
            <person name="Krupp R.S."/>
            <person name="Rios-Hernandez L."/>
            <person name="Sieber J."/>
            <person name="Struchtemeyer C.G."/>
            <person name="Bhattacharyya A."/>
            <person name="Campbell J.W."/>
            <person name="Gunsalus R.P."/>
        </authorList>
    </citation>
    <scope>NUCLEOTIDE SEQUENCE [LARGE SCALE GENOMIC DNA]</scope>
    <source>
        <strain evidence="3 4">SB</strain>
    </source>
</reference>
<dbReference type="HOGENOM" id="CLU_046972_0_0_7"/>
<keyword evidence="2" id="KW-0472">Membrane</keyword>
<sequence length="397" mass="42033">MKDKLKTIWANVTPRQKRNLVLLAMATVVLAFSLAGYLFKTRDGGTVLGKSAQKKKEITLDAGLLEKSAYLEGRKEIARTEEKLSLLQKELDEIKEEKAKAVHAGSKQPLPAVPKPPDPSKAISYPVPPLPPPPVSSADPSKVGQASKPAAETTGDIELVSNPQAQKQDQKAAEVKKNEKGDSVYLPPSFMEATLLSGLDAPTVESAKGNPVPVLLRIKDLAILPNKVKADLKGCFVIAEGQGNLADERAHLRLVNLSCLSRKGQAVIDQKIKGFVVDSDGKIGLRGTVVSKMGSAIARSVLAGFFGGVGDALRSATMTSSISALGTTQTVDPGQIAQAGLGSGLAQGAHELQKFYLELAKQSMPVIEVGATRNITLVVSEGVDLEIKEKPGGKKQK</sequence>
<accession>Q2LTZ2</accession>
<dbReference type="CDD" id="cd16430">
    <property type="entry name" value="TraB"/>
    <property type="match status" value="1"/>
</dbReference>
<dbReference type="OrthoDB" id="15544at2"/>
<proteinExistence type="predicted"/>